<feature type="transmembrane region" description="Helical" evidence="9">
    <location>
        <begin position="40"/>
        <end position="59"/>
    </location>
</feature>
<accession>A0ABS8G4P3</accession>
<evidence type="ECO:0000256" key="3">
    <source>
        <dbReference type="ARBA" id="ARBA00018831"/>
    </source>
</evidence>
<keyword evidence="5" id="KW-0997">Cell inner membrane</keyword>
<evidence type="ECO:0000256" key="5">
    <source>
        <dbReference type="ARBA" id="ARBA00022519"/>
    </source>
</evidence>
<evidence type="ECO:0000313" key="11">
    <source>
        <dbReference type="Proteomes" id="UP001520878"/>
    </source>
</evidence>
<keyword evidence="4" id="KW-1003">Cell membrane</keyword>
<dbReference type="NCBIfam" id="NF002493">
    <property type="entry name" value="PRK01816.1"/>
    <property type="match status" value="1"/>
</dbReference>
<evidence type="ECO:0000313" key="10">
    <source>
        <dbReference type="EMBL" id="MCC2615408.1"/>
    </source>
</evidence>
<dbReference type="Pfam" id="PF04217">
    <property type="entry name" value="DUF412"/>
    <property type="match status" value="1"/>
</dbReference>
<evidence type="ECO:0000256" key="6">
    <source>
        <dbReference type="ARBA" id="ARBA00022692"/>
    </source>
</evidence>
<dbReference type="InterPro" id="IPR007334">
    <property type="entry name" value="UPF0208"/>
</dbReference>
<feature type="transmembrane region" description="Helical" evidence="9">
    <location>
        <begin position="65"/>
        <end position="86"/>
    </location>
</feature>
<comment type="similarity">
    <text evidence="2">Belongs to the UPF0208 family.</text>
</comment>
<dbReference type="EMBL" id="JAJEWP010000001">
    <property type="protein sequence ID" value="MCC2615408.1"/>
    <property type="molecule type" value="Genomic_DNA"/>
</dbReference>
<proteinExistence type="inferred from homology"/>
<comment type="caution">
    <text evidence="10">The sequence shown here is derived from an EMBL/GenBank/DDBJ whole genome shotgun (WGS) entry which is preliminary data.</text>
</comment>
<reference evidence="10 11" key="1">
    <citation type="submission" date="2021-10" db="EMBL/GenBank/DDBJ databases">
        <title>Draft genome of Aestuariibacter halophilus JC2043.</title>
        <authorList>
            <person name="Emsley S.A."/>
            <person name="Pfannmuller K.M."/>
            <person name="Ushijima B."/>
            <person name="Saw J.H."/>
            <person name="Videau P."/>
        </authorList>
    </citation>
    <scope>NUCLEOTIDE SEQUENCE [LARGE SCALE GENOMIC DNA]</scope>
    <source>
        <strain evidence="10 11">JC2043</strain>
    </source>
</reference>
<keyword evidence="11" id="KW-1185">Reference proteome</keyword>
<keyword evidence="6 9" id="KW-0812">Transmembrane</keyword>
<evidence type="ECO:0000256" key="9">
    <source>
        <dbReference type="SAM" id="Phobius"/>
    </source>
</evidence>
<evidence type="ECO:0000256" key="1">
    <source>
        <dbReference type="ARBA" id="ARBA00004429"/>
    </source>
</evidence>
<gene>
    <name evidence="10" type="ORF">LJ739_04040</name>
</gene>
<evidence type="ECO:0000256" key="8">
    <source>
        <dbReference type="ARBA" id="ARBA00023136"/>
    </source>
</evidence>
<sequence>MSMSVTTLLKSGQQYMRTWPMQKELYSLFPECKVIKATRFANMVMPPAAVVCSMLLYQANGADAIPQILTVMAVFLSIPLQGVLWLGHRANQALPPSMRRWYFEVQQKMRSEGCFVGHSGSDSKLRYMELARLLKTAFDELDRVFTRQWF</sequence>
<protein>
    <recommendedName>
        <fullName evidence="3">UPF0208 membrane protein YfbV</fullName>
    </recommendedName>
</protein>
<dbReference type="Proteomes" id="UP001520878">
    <property type="component" value="Unassembled WGS sequence"/>
</dbReference>
<organism evidence="10 11">
    <name type="scientific">Fluctibacter halophilus</name>
    <dbReference type="NCBI Taxonomy" id="226011"/>
    <lineage>
        <taxon>Bacteria</taxon>
        <taxon>Pseudomonadati</taxon>
        <taxon>Pseudomonadota</taxon>
        <taxon>Gammaproteobacteria</taxon>
        <taxon>Alteromonadales</taxon>
        <taxon>Alteromonadaceae</taxon>
        <taxon>Fluctibacter</taxon>
    </lineage>
</organism>
<keyword evidence="8 9" id="KW-0472">Membrane</keyword>
<evidence type="ECO:0000256" key="7">
    <source>
        <dbReference type="ARBA" id="ARBA00022989"/>
    </source>
</evidence>
<keyword evidence="7 9" id="KW-1133">Transmembrane helix</keyword>
<dbReference type="RefSeq" id="WP_229157310.1">
    <property type="nucleotide sequence ID" value="NZ_JAJEWP010000001.1"/>
</dbReference>
<name>A0ABS8G4P3_9ALTE</name>
<evidence type="ECO:0000256" key="4">
    <source>
        <dbReference type="ARBA" id="ARBA00022475"/>
    </source>
</evidence>
<comment type="subcellular location">
    <subcellularLocation>
        <location evidence="1">Cell inner membrane</location>
        <topology evidence="1">Multi-pass membrane protein</topology>
    </subcellularLocation>
</comment>
<evidence type="ECO:0000256" key="2">
    <source>
        <dbReference type="ARBA" id="ARBA00009474"/>
    </source>
</evidence>